<dbReference type="SUPFAM" id="SSF55874">
    <property type="entry name" value="ATPase domain of HSP90 chaperone/DNA topoisomerase II/histidine kinase"/>
    <property type="match status" value="1"/>
</dbReference>
<evidence type="ECO:0000313" key="2">
    <source>
        <dbReference type="EMBL" id="TGB47320.1"/>
    </source>
</evidence>
<accession>A0A4Z0HVE1</accession>
<dbReference type="Proteomes" id="UP000297792">
    <property type="component" value="Unassembled WGS sequence"/>
</dbReference>
<feature type="region of interest" description="Disordered" evidence="1">
    <location>
        <begin position="426"/>
        <end position="469"/>
    </location>
</feature>
<dbReference type="Pfam" id="PF13589">
    <property type="entry name" value="HATPase_c_3"/>
    <property type="match status" value="1"/>
</dbReference>
<name>A0A4Z0HVE1_MYCPR</name>
<protein>
    <submittedName>
        <fullName evidence="2">ATP-binding protein</fullName>
    </submittedName>
</protein>
<comment type="caution">
    <text evidence="2">The sequence shown here is derived from an EMBL/GenBank/DDBJ whole genome shotgun (WGS) entry which is preliminary data.</text>
</comment>
<dbReference type="Gene3D" id="3.30.565.10">
    <property type="entry name" value="Histidine kinase-like ATPase, C-terminal domain"/>
    <property type="match status" value="1"/>
</dbReference>
<dbReference type="InterPro" id="IPR036890">
    <property type="entry name" value="HATPase_C_sf"/>
</dbReference>
<proteinExistence type="predicted"/>
<organism evidence="2 3">
    <name type="scientific">Mycolicibacterium peregrinum</name>
    <name type="common">Mycobacterium peregrinum</name>
    <dbReference type="NCBI Taxonomy" id="43304"/>
    <lineage>
        <taxon>Bacteria</taxon>
        <taxon>Bacillati</taxon>
        <taxon>Actinomycetota</taxon>
        <taxon>Actinomycetes</taxon>
        <taxon>Mycobacteriales</taxon>
        <taxon>Mycobacteriaceae</taxon>
        <taxon>Mycolicibacterium</taxon>
    </lineage>
</organism>
<dbReference type="EMBL" id="RWKA01000002">
    <property type="protein sequence ID" value="TGB47320.1"/>
    <property type="molecule type" value="Genomic_DNA"/>
</dbReference>
<gene>
    <name evidence="2" type="ORF">EJD98_03500</name>
</gene>
<dbReference type="GO" id="GO:0005524">
    <property type="term" value="F:ATP binding"/>
    <property type="evidence" value="ECO:0007669"/>
    <property type="project" value="UniProtKB-KW"/>
</dbReference>
<keyword evidence="3" id="KW-1185">Reference proteome</keyword>
<sequence length="607" mass="67579">MLNELDIVPTSLAVKAMRDNGYKNAAYAIAELMDNSIQAGAKTVQLLCADQEVQVEQRTRKRLHEVAVLDDGCGMDAATLQIALQFGNGTHLNSDQQHGMGRFGMGLPSASISQCQRVDVWSWTNGIETALHSYIDLPEINAGRMSVLAAPTRKAVPKVWRTAAGKAAFGKSGTLVVWSNVDRVLWRTSKALIDNSEELIGRMYRYWIDDGRVSIVLKSFLYDDPGRIVQEREAKPNDPLYLMESTSCPAPFDNKPMFRPYPSPEGNVVEQKVRFRGEDHIVKIRFSIASEEARDSGGGQSTGSLPFGQHAGRNLGVSVVRAGRELELDPAWATTYEPRERWWGVEVSFEPGLDELFGVSNNKQSARNFAEAAKVDASAIIKEHAGSISAARKALRDDEDPLEPLLEIVHRVQSNIKLMRSVIQTQAEGRRRRSRHAEVSIEQQATGAVRKRQEEGHHGRSDDGESRPIDERKAEVAEQLEHFGHSPESAHAMAAETIDKGLKYRVDVASLEGGAFFSVQPRGGILLVTLNSEHPAYNLLLGARDPKNLPDDTDKLKEKLQSAQEGLEMMLFAWARYEDEQNGDSLRLTRNIRIDWGRMAETFLESR</sequence>
<evidence type="ECO:0000256" key="1">
    <source>
        <dbReference type="SAM" id="MobiDB-lite"/>
    </source>
</evidence>
<evidence type="ECO:0000313" key="3">
    <source>
        <dbReference type="Proteomes" id="UP000297792"/>
    </source>
</evidence>
<feature type="compositionally biased region" description="Basic and acidic residues" evidence="1">
    <location>
        <begin position="451"/>
        <end position="469"/>
    </location>
</feature>
<keyword evidence="2" id="KW-0067">ATP-binding</keyword>
<reference evidence="2 3" key="1">
    <citation type="submission" date="2018-12" db="EMBL/GenBank/DDBJ databases">
        <title>Draft genome sequences of Mycolicibacterium peregrinum isolated from a pig with lymphadenitis and from soil on the same Japanese pig farm.</title>
        <authorList>
            <person name="Komatsu T."/>
            <person name="Ohya K."/>
            <person name="Sawai K."/>
            <person name="Odoi J.O."/>
            <person name="Otsu K."/>
            <person name="Ota A."/>
            <person name="Ito T."/>
            <person name="Kawai M."/>
            <person name="Maruyama F."/>
        </authorList>
    </citation>
    <scope>NUCLEOTIDE SEQUENCE [LARGE SCALE GENOMIC DNA]</scope>
    <source>
        <strain evidence="2 3">138</strain>
    </source>
</reference>
<keyword evidence="2" id="KW-0547">Nucleotide-binding</keyword>
<dbReference type="AlphaFoldDB" id="A0A4Z0HVE1"/>